<evidence type="ECO:0000256" key="1">
    <source>
        <dbReference type="SAM" id="SignalP"/>
    </source>
</evidence>
<organism evidence="3 4">
    <name type="scientific">Patiriisocius marinistellae</name>
    <dbReference type="NCBI Taxonomy" id="2494560"/>
    <lineage>
        <taxon>Bacteria</taxon>
        <taxon>Pseudomonadati</taxon>
        <taxon>Bacteroidota</taxon>
        <taxon>Flavobacteriia</taxon>
        <taxon>Flavobacteriales</taxon>
        <taxon>Flavobacteriaceae</taxon>
        <taxon>Patiriisocius</taxon>
    </lineage>
</organism>
<dbReference type="EMBL" id="BKCF01000001">
    <property type="protein sequence ID" value="GEQ85400.1"/>
    <property type="molecule type" value="Genomic_DNA"/>
</dbReference>
<evidence type="ECO:0000313" key="3">
    <source>
        <dbReference type="EMBL" id="GEQ85400.1"/>
    </source>
</evidence>
<feature type="domain" description="DUF3347" evidence="2">
    <location>
        <begin position="58"/>
        <end position="130"/>
    </location>
</feature>
<evidence type="ECO:0000259" key="2">
    <source>
        <dbReference type="Pfam" id="PF11827"/>
    </source>
</evidence>
<keyword evidence="4" id="KW-1185">Reference proteome</keyword>
<accession>A0A5J4FUA4</accession>
<sequence length="180" mass="19647">MKFSKLFLLALIATVIFSCKDSKTAEPEVKMVETGAAKVQEVLKPTTVTFNDPKIAVVYDAYNALRVALVNTDANIASNAAVDLSISLKKVEANEAVVNNVSEISKLTDIENQRKRFEAVSTAVEKLVTGNIASGSLYKQYCPMAFGNKGASWLSDSKEIRNPYFGDKMLKCGRVDAEIK</sequence>
<feature type="chain" id="PRO_5023876516" description="DUF3347 domain-containing protein" evidence="1">
    <location>
        <begin position="21"/>
        <end position="180"/>
    </location>
</feature>
<name>A0A5J4FUA4_9FLAO</name>
<dbReference type="InterPro" id="IPR021782">
    <property type="entry name" value="DUF3347"/>
</dbReference>
<proteinExistence type="predicted"/>
<comment type="caution">
    <text evidence="3">The sequence shown here is derived from an EMBL/GenBank/DDBJ whole genome shotgun (WGS) entry which is preliminary data.</text>
</comment>
<gene>
    <name evidence="3" type="ORF">ULMS_09080</name>
</gene>
<dbReference type="Pfam" id="PF11827">
    <property type="entry name" value="DUF3347"/>
    <property type="match status" value="1"/>
</dbReference>
<dbReference type="OrthoDB" id="5513217at2"/>
<dbReference type="RefSeq" id="WP_151893321.1">
    <property type="nucleotide sequence ID" value="NZ_BKCF01000001.1"/>
</dbReference>
<evidence type="ECO:0000313" key="4">
    <source>
        <dbReference type="Proteomes" id="UP000326994"/>
    </source>
</evidence>
<dbReference type="AlphaFoldDB" id="A0A5J4FUA4"/>
<feature type="signal peptide" evidence="1">
    <location>
        <begin position="1"/>
        <end position="20"/>
    </location>
</feature>
<dbReference type="PROSITE" id="PS51257">
    <property type="entry name" value="PROKAR_LIPOPROTEIN"/>
    <property type="match status" value="1"/>
</dbReference>
<keyword evidence="1" id="KW-0732">Signal</keyword>
<reference evidence="3 4" key="1">
    <citation type="submission" date="2019-08" db="EMBL/GenBank/DDBJ databases">
        <title>Ulvibacter marinistellae sp. nov., isolated from a starfish, Patiria pectinifera.</title>
        <authorList>
            <person name="Kawano K."/>
            <person name="Ushijima N."/>
            <person name="Kihara M."/>
            <person name="Itoh H."/>
        </authorList>
    </citation>
    <scope>NUCLEOTIDE SEQUENCE [LARGE SCALE GENOMIC DNA]</scope>
    <source>
        <strain evidence="3 4">KK4</strain>
    </source>
</reference>
<protein>
    <recommendedName>
        <fullName evidence="2">DUF3347 domain-containing protein</fullName>
    </recommendedName>
</protein>
<dbReference type="Proteomes" id="UP000326994">
    <property type="component" value="Unassembled WGS sequence"/>
</dbReference>